<dbReference type="KEGG" id="talb:FTW19_22795"/>
<dbReference type="InterPro" id="IPR017850">
    <property type="entry name" value="Alkaline_phosphatase_core_sf"/>
</dbReference>
<dbReference type="GO" id="GO:0016788">
    <property type="term" value="F:hydrolase activity, acting on ester bonds"/>
    <property type="evidence" value="ECO:0007669"/>
    <property type="project" value="InterPro"/>
</dbReference>
<name>A0A5B9EKX9_9BACT</name>
<gene>
    <name evidence="2" type="ORF">FTW19_22795</name>
</gene>
<reference evidence="2 3" key="1">
    <citation type="submission" date="2019-08" db="EMBL/GenBank/DDBJ databases">
        <title>Complete genome sequence of Terriglobus albidus strain ORNL.</title>
        <authorList>
            <person name="Podar M."/>
        </authorList>
    </citation>
    <scope>NUCLEOTIDE SEQUENCE [LARGE SCALE GENOMIC DNA]</scope>
    <source>
        <strain evidence="2 3">ORNL</strain>
    </source>
</reference>
<dbReference type="Pfam" id="PF04185">
    <property type="entry name" value="Phosphoesterase"/>
    <property type="match status" value="1"/>
</dbReference>
<dbReference type="OrthoDB" id="980947at2"/>
<sequence>MFAVVIEFSIGAAVTVYLGQGHAAARNNWWIGGSPIFSLDTPRLEYSINNLVYTYELSGDHESFDLQFKDTRPVSAIQNVFVLMLENHSFDNMLALSGIPGIYAATTSNSNSYNGATYYVQGSAPESMPSDPGHEFDDVLEQLAGPGSTYSSGGAYPTINNSGFAANYATTTSEGPVAPAGDIGDIMKCFDTKDQLPVLYQLATEYVVCDQWFSSLPGPTWPNRFFLHAASSNGLDHTPSGGEIYEWVFKEFSEGFEFPNGSIFDAMTANGITWRLYHDTNGPEAGKVPLVAGIKGIYVSDVNDLATFESDITSSDYPYQYTFIEPNYGHALSTYENGSSQHPMDSVANGEALILKVYETLRSSPLWNSSMLIITYDEHGGFYDHCAPGQAVPPSQDEQSSKYNESGFTFGNYGVRVPAVIVSPLLAANVDHTVYDHSSVLKTLEWLFGLSSLTDRDAAANVIQGVQTANVLRTDCPMKLNPPAPRPEKRPLLTAEEEAALDLEPIPDRSNLMGFLGILFKEDVHLAETPEEKAAAAARFRGLKTKGDARVYMSDIMAKVQVEKARRAAIAVPS</sequence>
<dbReference type="PANTHER" id="PTHR31956">
    <property type="entry name" value="NON-SPECIFIC PHOSPHOLIPASE C4-RELATED"/>
    <property type="match status" value="1"/>
</dbReference>
<accession>A0A5B9EKX9</accession>
<evidence type="ECO:0000313" key="3">
    <source>
        <dbReference type="Proteomes" id="UP000321820"/>
    </source>
</evidence>
<keyword evidence="3" id="KW-1185">Reference proteome</keyword>
<dbReference type="AlphaFoldDB" id="A0A5B9EKX9"/>
<dbReference type="InterPro" id="IPR007312">
    <property type="entry name" value="Phosphoesterase"/>
</dbReference>
<dbReference type="GO" id="GO:0009395">
    <property type="term" value="P:phospholipid catabolic process"/>
    <property type="evidence" value="ECO:0007669"/>
    <property type="project" value="TreeGrafter"/>
</dbReference>
<organism evidence="2 3">
    <name type="scientific">Terriglobus albidus</name>
    <dbReference type="NCBI Taxonomy" id="1592106"/>
    <lineage>
        <taxon>Bacteria</taxon>
        <taxon>Pseudomonadati</taxon>
        <taxon>Acidobacteriota</taxon>
        <taxon>Terriglobia</taxon>
        <taxon>Terriglobales</taxon>
        <taxon>Acidobacteriaceae</taxon>
        <taxon>Terriglobus</taxon>
    </lineage>
</organism>
<dbReference type="SUPFAM" id="SSF53649">
    <property type="entry name" value="Alkaline phosphatase-like"/>
    <property type="match status" value="1"/>
</dbReference>
<protein>
    <submittedName>
        <fullName evidence="2">Phosphoesterase</fullName>
    </submittedName>
</protein>
<evidence type="ECO:0000313" key="2">
    <source>
        <dbReference type="EMBL" id="QEE31510.1"/>
    </source>
</evidence>
<evidence type="ECO:0000256" key="1">
    <source>
        <dbReference type="ARBA" id="ARBA00022801"/>
    </source>
</evidence>
<dbReference type="PANTHER" id="PTHR31956:SF2">
    <property type="entry name" value="NON-SPECIFIC PHOSPHOLIPASE C6"/>
    <property type="match status" value="1"/>
</dbReference>
<dbReference type="EMBL" id="CP042806">
    <property type="protein sequence ID" value="QEE31510.1"/>
    <property type="molecule type" value="Genomic_DNA"/>
</dbReference>
<keyword evidence="1" id="KW-0378">Hydrolase</keyword>
<dbReference type="Proteomes" id="UP000321820">
    <property type="component" value="Chromosome"/>
</dbReference>
<proteinExistence type="predicted"/>
<dbReference type="Gene3D" id="3.40.720.10">
    <property type="entry name" value="Alkaline Phosphatase, subunit A"/>
    <property type="match status" value="2"/>
</dbReference>